<gene>
    <name evidence="2" type="ORF">R3Q59_06620</name>
</gene>
<feature type="compositionally biased region" description="Acidic residues" evidence="1">
    <location>
        <begin position="32"/>
        <end position="41"/>
    </location>
</feature>
<dbReference type="Proteomes" id="UP001185737">
    <property type="component" value="Unassembled WGS sequence"/>
</dbReference>
<dbReference type="RefSeq" id="WP_317567809.1">
    <property type="nucleotide sequence ID" value="NZ_JAWLKA010000003.1"/>
</dbReference>
<organism evidence="2 3">
    <name type="scientific">Rhodococcus jostii</name>
    <dbReference type="NCBI Taxonomy" id="132919"/>
    <lineage>
        <taxon>Bacteria</taxon>
        <taxon>Bacillati</taxon>
        <taxon>Actinomycetota</taxon>
        <taxon>Actinomycetes</taxon>
        <taxon>Mycobacteriales</taxon>
        <taxon>Nocardiaceae</taxon>
        <taxon>Rhodococcus</taxon>
    </lineage>
</organism>
<proteinExistence type="predicted"/>
<accession>A0ABU4C9E1</accession>
<sequence length="41" mass="4233">MSDNTGAKHAVEPSKIDSPFGAPVVPAAPVELGDDDGDLRR</sequence>
<reference evidence="2 3" key="1">
    <citation type="submission" date="2023-10" db="EMBL/GenBank/DDBJ databases">
        <title>Development of a sustainable strategy for remediation of hydrocarbon-contaminated territories based on the waste exchange concept.</title>
        <authorList>
            <person name="Krivoruchko A."/>
        </authorList>
    </citation>
    <scope>NUCLEOTIDE SEQUENCE [LARGE SCALE GENOMIC DNA]</scope>
    <source>
        <strain evidence="2 3">IEGM 60</strain>
    </source>
</reference>
<protein>
    <submittedName>
        <fullName evidence="2">Uncharacterized protein</fullName>
    </submittedName>
</protein>
<evidence type="ECO:0000313" key="3">
    <source>
        <dbReference type="Proteomes" id="UP001185737"/>
    </source>
</evidence>
<dbReference type="EMBL" id="JAWLKA010000003">
    <property type="protein sequence ID" value="MDV6280170.1"/>
    <property type="molecule type" value="Genomic_DNA"/>
</dbReference>
<comment type="caution">
    <text evidence="2">The sequence shown here is derived from an EMBL/GenBank/DDBJ whole genome shotgun (WGS) entry which is preliminary data.</text>
</comment>
<feature type="region of interest" description="Disordered" evidence="1">
    <location>
        <begin position="1"/>
        <end position="41"/>
    </location>
</feature>
<evidence type="ECO:0000256" key="1">
    <source>
        <dbReference type="SAM" id="MobiDB-lite"/>
    </source>
</evidence>
<evidence type="ECO:0000313" key="2">
    <source>
        <dbReference type="EMBL" id="MDV6280170.1"/>
    </source>
</evidence>
<name>A0ABU4C9E1_RHOJO</name>
<keyword evidence="3" id="KW-1185">Reference proteome</keyword>